<sequence>MPPPQASYLSRTSDKGYDPATLSDDESDSDSGSVTSRSTWTSSAAPGDETAILGLVDGLIPEDRLDEELADWKISRVGGLPCRRKEGAVRVWRANGVWREGRVEEERREREEREREERRERAKNLDLGGLVFASSSSGATPANSANPFNPFAPPTSAASSNPFVLPTSSSTASATASTATATAPASNPFASTSNPFAAPAPPTPAVPVACPSTASPLAQTTSSWAFSSNSTHPSYPAQYLTTMYEPPSSSSSSSKAKAKGKGKERELAKAMELGLRLDADDEGMDFDDEEQDGPRRAGKGSGGRVKKGAPVSAGDKRKTGTTTGGGGEWQKEGYEVQKVKGVDEVFLRFQERVAREGRQVVRLSRPLLPLPSPPCPSCRSPSTFEAQLMPHLVSLCPDQDWATVWVVSCAAECAGGIEGEGEEEERWREERALVEWEEEAV</sequence>
<feature type="compositionally biased region" description="Low complexity" evidence="1">
    <location>
        <begin position="139"/>
        <end position="197"/>
    </location>
</feature>
<feature type="compositionally biased region" description="Low complexity" evidence="1">
    <location>
        <begin position="206"/>
        <end position="216"/>
    </location>
</feature>
<dbReference type="PANTHER" id="PTHR47524:SF1">
    <property type="entry name" value="20S RRNA ACCUMULATION PROTEIN 4"/>
    <property type="match status" value="1"/>
</dbReference>
<feature type="compositionally biased region" description="Basic and acidic residues" evidence="1">
    <location>
        <begin position="99"/>
        <end position="124"/>
    </location>
</feature>
<name>A0A0K3C7S5_RHOTO</name>
<feature type="compositionally biased region" description="Acidic residues" evidence="1">
    <location>
        <begin position="279"/>
        <end position="291"/>
    </location>
</feature>
<dbReference type="PANTHER" id="PTHR47524">
    <property type="entry name" value="20S RRNA ACCUMULATION PROTEIN 4"/>
    <property type="match status" value="1"/>
</dbReference>
<dbReference type="GO" id="GO:0005737">
    <property type="term" value="C:cytoplasm"/>
    <property type="evidence" value="ECO:0007669"/>
    <property type="project" value="InterPro"/>
</dbReference>
<dbReference type="GO" id="GO:0030490">
    <property type="term" value="P:maturation of SSU-rRNA"/>
    <property type="evidence" value="ECO:0007669"/>
    <property type="project" value="TreeGrafter"/>
</dbReference>
<feature type="region of interest" description="Disordered" evidence="1">
    <location>
        <begin position="1"/>
        <end position="48"/>
    </location>
</feature>
<dbReference type="EMBL" id="CWKI01000001">
    <property type="protein sequence ID" value="CTR04888.1"/>
    <property type="molecule type" value="Genomic_DNA"/>
</dbReference>
<gene>
    <name evidence="3" type="primary">FGENESH: predicted gene_1.749</name>
    <name evidence="3" type="ORF">BN2166_0007490</name>
</gene>
<evidence type="ECO:0000259" key="2">
    <source>
        <dbReference type="Pfam" id="PF04194"/>
    </source>
</evidence>
<reference evidence="3 4" key="1">
    <citation type="submission" date="2015-07" db="EMBL/GenBank/DDBJ databases">
        <authorList>
            <person name="Cajimat M.N.B."/>
            <person name="Milazzo M.L."/>
            <person name="Fulhorst C.F."/>
        </authorList>
    </citation>
    <scope>NUCLEOTIDE SEQUENCE [LARGE SCALE GENOMIC DNA]</scope>
    <source>
        <strain evidence="3">Single colony</strain>
    </source>
</reference>
<dbReference type="OMA" id="QDWATVW"/>
<evidence type="ECO:0000256" key="1">
    <source>
        <dbReference type="SAM" id="MobiDB-lite"/>
    </source>
</evidence>
<dbReference type="Pfam" id="PF04194">
    <property type="entry name" value="PDCD2_C"/>
    <property type="match status" value="1"/>
</dbReference>
<proteinExistence type="predicted"/>
<feature type="domain" description="Programmed cell death protein 2 C-terminal" evidence="2">
    <location>
        <begin position="343"/>
        <end position="436"/>
    </location>
</feature>
<dbReference type="STRING" id="5286.A0A0K3C7S5"/>
<organism evidence="3 4">
    <name type="scientific">Rhodotorula toruloides</name>
    <name type="common">Yeast</name>
    <name type="synonym">Rhodosporidium toruloides</name>
    <dbReference type="NCBI Taxonomy" id="5286"/>
    <lineage>
        <taxon>Eukaryota</taxon>
        <taxon>Fungi</taxon>
        <taxon>Dikarya</taxon>
        <taxon>Basidiomycota</taxon>
        <taxon>Pucciniomycotina</taxon>
        <taxon>Microbotryomycetes</taxon>
        <taxon>Sporidiobolales</taxon>
        <taxon>Sporidiobolaceae</taxon>
        <taxon>Rhodotorula</taxon>
    </lineage>
</organism>
<evidence type="ECO:0000313" key="3">
    <source>
        <dbReference type="EMBL" id="CTR04888.1"/>
    </source>
</evidence>
<dbReference type="InterPro" id="IPR007320">
    <property type="entry name" value="PDCD2_C"/>
</dbReference>
<feature type="region of interest" description="Disordered" evidence="1">
    <location>
        <begin position="98"/>
        <end position="329"/>
    </location>
</feature>
<evidence type="ECO:0000313" key="4">
    <source>
        <dbReference type="Proteomes" id="UP000199069"/>
    </source>
</evidence>
<feature type="compositionally biased region" description="Polar residues" evidence="1">
    <location>
        <begin position="217"/>
        <end position="233"/>
    </location>
</feature>
<dbReference type="AlphaFoldDB" id="A0A0K3C7S5"/>
<dbReference type="Proteomes" id="UP000199069">
    <property type="component" value="Unassembled WGS sequence"/>
</dbReference>
<accession>A0A0K3C7S5</accession>
<keyword evidence="4" id="KW-1185">Reference proteome</keyword>
<protein>
    <submittedName>
        <fullName evidence="3">BY PROTMAP: gi|472581916|gb|EMS19624.1| programmed cell death protein-like protein [Rhodosporidium toruloides NP11]</fullName>
    </submittedName>
</protein>